<dbReference type="AlphaFoldDB" id="A0A6J7BT22"/>
<dbReference type="EMBL" id="CAFBIX010000026">
    <property type="protein sequence ID" value="CAB4848255.1"/>
    <property type="molecule type" value="Genomic_DNA"/>
</dbReference>
<sequence>MAKNDFPKPTPAAPYPLGHAKENKDASAYTGFKYPSGGTGNDLNVYKQPMPNPGSLDIEYSQDPNKLKAQELNANTGRQRVSAGDPGSKVKNRHGEITIRGCGAATKGTKARGPMA</sequence>
<name>A0A6J7BT22_9ZZZZ</name>
<gene>
    <name evidence="2" type="ORF">UFOPK3278_00763</name>
</gene>
<accession>A0A6J7BT22</accession>
<evidence type="ECO:0000256" key="1">
    <source>
        <dbReference type="SAM" id="MobiDB-lite"/>
    </source>
</evidence>
<feature type="region of interest" description="Disordered" evidence="1">
    <location>
        <begin position="1"/>
        <end position="22"/>
    </location>
</feature>
<proteinExistence type="predicted"/>
<protein>
    <submittedName>
        <fullName evidence="2">Unannotated protein</fullName>
    </submittedName>
</protein>
<reference evidence="2" key="1">
    <citation type="submission" date="2020-05" db="EMBL/GenBank/DDBJ databases">
        <authorList>
            <person name="Chiriac C."/>
            <person name="Salcher M."/>
            <person name="Ghai R."/>
            <person name="Kavagutti S V."/>
        </authorList>
    </citation>
    <scope>NUCLEOTIDE SEQUENCE</scope>
</reference>
<organism evidence="2">
    <name type="scientific">freshwater metagenome</name>
    <dbReference type="NCBI Taxonomy" id="449393"/>
    <lineage>
        <taxon>unclassified sequences</taxon>
        <taxon>metagenomes</taxon>
        <taxon>ecological metagenomes</taxon>
    </lineage>
</organism>
<evidence type="ECO:0000313" key="2">
    <source>
        <dbReference type="EMBL" id="CAB4848255.1"/>
    </source>
</evidence>